<evidence type="ECO:0000313" key="2">
    <source>
        <dbReference type="Proteomes" id="UP000019143"/>
    </source>
</evidence>
<accession>W4S754</accession>
<protein>
    <submittedName>
        <fullName evidence="1">Uncharacterized protein</fullName>
    </submittedName>
</protein>
<dbReference type="EMBL" id="BAVB01000323">
    <property type="protein sequence ID" value="GAE51789.1"/>
    <property type="molecule type" value="Genomic_DNA"/>
</dbReference>
<dbReference type="AlphaFoldDB" id="W4S754"/>
<sequence>MRPLAAALAALATVCRPIPPLLLLVLGGLPLSAAAVTRVDGDAFDGDSGALRYRESHWLLDDGGRVVLYRCPDGRPFARKQVDGGGSSPDFSLIDGRDGYRQGVRSMPASMPTCATTGRRSPARRNAWTSCCPACNASWRSVSSVSAIPAASGGFA</sequence>
<dbReference type="Proteomes" id="UP000019143">
    <property type="component" value="Unassembled WGS sequence"/>
</dbReference>
<organism evidence="1 2">
    <name type="scientific">Xanthomonas arboricola pv. pruni str. MAFF 311562</name>
    <dbReference type="NCBI Taxonomy" id="1414836"/>
    <lineage>
        <taxon>Bacteria</taxon>
        <taxon>Pseudomonadati</taxon>
        <taxon>Pseudomonadota</taxon>
        <taxon>Gammaproteobacteria</taxon>
        <taxon>Lysobacterales</taxon>
        <taxon>Lysobacteraceae</taxon>
        <taxon>Xanthomonas</taxon>
    </lineage>
</organism>
<evidence type="ECO:0000313" key="1">
    <source>
        <dbReference type="EMBL" id="GAE51789.1"/>
    </source>
</evidence>
<comment type="caution">
    <text evidence="1">The sequence shown here is derived from an EMBL/GenBank/DDBJ whole genome shotgun (WGS) entry which is preliminary data.</text>
</comment>
<name>W4S754_9XANT</name>
<reference evidence="1 2" key="1">
    <citation type="submission" date="2014-01" db="EMBL/GenBank/DDBJ databases">
        <title>Genome sequence and analysis of Xanthomonas arboricola pv. pruni.</title>
        <authorList>
            <person name="Fujikawa T."/>
            <person name="Nakazono-Nagaoka E."/>
        </authorList>
    </citation>
    <scope>NUCLEOTIDE SEQUENCE [LARGE SCALE GENOMIC DNA]</scope>
    <source>
        <strain evidence="2">MAFF 311562</strain>
    </source>
</reference>
<gene>
    <name evidence="1" type="ORF">XPU_3321</name>
</gene>
<proteinExistence type="predicted"/>